<feature type="transmembrane region" description="Helical" evidence="1">
    <location>
        <begin position="413"/>
        <end position="440"/>
    </location>
</feature>
<evidence type="ECO:0008006" key="4">
    <source>
        <dbReference type="Google" id="ProtNLM"/>
    </source>
</evidence>
<dbReference type="AlphaFoldDB" id="A0A2Z2HPH2"/>
<feature type="transmembrane region" description="Helical" evidence="1">
    <location>
        <begin position="48"/>
        <end position="67"/>
    </location>
</feature>
<dbReference type="OrthoDB" id="137309at2157"/>
<accession>A0A2Z2HPH2</accession>
<evidence type="ECO:0000256" key="1">
    <source>
        <dbReference type="SAM" id="Phobius"/>
    </source>
</evidence>
<feature type="transmembrane region" description="Helical" evidence="1">
    <location>
        <begin position="229"/>
        <end position="246"/>
    </location>
</feature>
<protein>
    <recommendedName>
        <fullName evidence="4">Glycosyltransferase RgtA/B/C/D-like domain-containing protein</fullName>
    </recommendedName>
</protein>
<keyword evidence="1" id="KW-0812">Transmembrane</keyword>
<dbReference type="EMBL" id="CP019893">
    <property type="protein sequence ID" value="ARS88936.1"/>
    <property type="molecule type" value="Genomic_DNA"/>
</dbReference>
<feature type="transmembrane region" description="Helical" evidence="1">
    <location>
        <begin position="290"/>
        <end position="314"/>
    </location>
</feature>
<keyword evidence="3" id="KW-1185">Reference proteome</keyword>
<organism evidence="2 3">
    <name type="scientific">Natrarchaeobaculum aegyptiacum</name>
    <dbReference type="NCBI Taxonomy" id="745377"/>
    <lineage>
        <taxon>Archaea</taxon>
        <taxon>Methanobacteriati</taxon>
        <taxon>Methanobacteriota</taxon>
        <taxon>Stenosarchaea group</taxon>
        <taxon>Halobacteria</taxon>
        <taxon>Halobacteriales</taxon>
        <taxon>Natrialbaceae</taxon>
        <taxon>Natrarchaeobaculum</taxon>
    </lineage>
</organism>
<dbReference type="RefSeq" id="WP_086887322.1">
    <property type="nucleotide sequence ID" value="NZ_CP019893.1"/>
</dbReference>
<evidence type="ECO:0000313" key="3">
    <source>
        <dbReference type="Proteomes" id="UP000250088"/>
    </source>
</evidence>
<dbReference type="Proteomes" id="UP000250088">
    <property type="component" value="Chromosome"/>
</dbReference>
<dbReference type="KEGG" id="naj:B1756_03655"/>
<feature type="transmembrane region" description="Helical" evidence="1">
    <location>
        <begin position="79"/>
        <end position="98"/>
    </location>
</feature>
<evidence type="ECO:0000313" key="2">
    <source>
        <dbReference type="EMBL" id="ARS88936.1"/>
    </source>
</evidence>
<sequence>MSTQSPARDPVRTLALSIGFLTLAGSVFLARGSPATGYELSLYTNTPLGVWAGLLLALAIAAGVAFVPSGNDVTRSGGVALAGLTVVTVITMPIVRGYRYMGQHDALTHLGWARGITQGSINPFDLFYPGIHTTTTMLASGLEIPVERAMFLVVVLTAIVFFVFVPLTLWTITERRFAVVVGAFAAFLLLPITTISMYLSAHAMSQAVLYSALLCYLFVAYLRTDRERAAFTAVGVAFAVAAIAAVVYHPQFLAHFIVVVFAVCGVQYLARRLARDGPIASQTPMYGQALFLLGLFLVWSSNHGFFSGTIVHFASSIVDFLTGAGGIFGGSAQTQADSLTAVGGSLLELFFRLFTPQFVFSVLAAVLGLAVVLGRCTGRLASIRPESWYFTAAVVALVPLFFAYFFAPGSSMYFRVFGLMMVFVTLLGALAIYAVAVRLTDDSATDSARGKNRRESTRSSVTVPTTVSSHPVFAVVLGVLLVLSLVAIFPSPYTYTESPHVSDTTMSGYETAFATGNDEVDYLGLRDGPNRFDDAVNANEDRSWRHFDVPADVLRSDVAGEYGEDRYLVLTEMDVEREEIAYRGLRYSAGDFEGVEGQPNVDRIQSNGEFNRYYVHDPGPAV</sequence>
<feature type="transmembrane region" description="Helical" evidence="1">
    <location>
        <begin position="252"/>
        <end position="270"/>
    </location>
</feature>
<feature type="transmembrane region" description="Helical" evidence="1">
    <location>
        <begin position="461"/>
        <end position="489"/>
    </location>
</feature>
<feature type="transmembrane region" description="Helical" evidence="1">
    <location>
        <begin position="149"/>
        <end position="170"/>
    </location>
</feature>
<keyword evidence="1" id="KW-1133">Transmembrane helix</keyword>
<feature type="transmembrane region" description="Helical" evidence="1">
    <location>
        <begin position="388"/>
        <end position="407"/>
    </location>
</feature>
<gene>
    <name evidence="2" type="ORF">B1756_03655</name>
</gene>
<keyword evidence="1" id="KW-0472">Membrane</keyword>
<reference evidence="3" key="1">
    <citation type="submission" date="2017-02" db="EMBL/GenBank/DDBJ databases">
        <title>Natronthermophilus aegyptiacus gen. nov.,sp. nov., an aerobic, extremely halophilic alkalithermophilic archaeon isolated from the athalassohaline Wadi An Natrun, Egypt.</title>
        <authorList>
            <person name="Zhao B."/>
        </authorList>
    </citation>
    <scope>NUCLEOTIDE SEQUENCE [LARGE SCALE GENOMIC DNA]</scope>
    <source>
        <strain evidence="3">JW/NM-HA 15</strain>
    </source>
</reference>
<dbReference type="GeneID" id="32893144"/>
<feature type="transmembrane region" description="Helical" evidence="1">
    <location>
        <begin position="177"/>
        <end position="198"/>
    </location>
</feature>
<name>A0A2Z2HPH2_9EURY</name>
<proteinExistence type="predicted"/>
<feature type="transmembrane region" description="Helical" evidence="1">
    <location>
        <begin position="358"/>
        <end position="376"/>
    </location>
</feature>
<feature type="transmembrane region" description="Helical" evidence="1">
    <location>
        <begin position="204"/>
        <end position="222"/>
    </location>
</feature>